<reference evidence="3 4" key="1">
    <citation type="submission" date="2020-07" db="EMBL/GenBank/DDBJ databases">
        <title>Complete genome sequence for Sandaracinobacter sp. M6.</title>
        <authorList>
            <person name="Tang Y."/>
            <person name="Liu Q."/>
            <person name="Guo Z."/>
            <person name="Lei P."/>
            <person name="Huang B."/>
        </authorList>
    </citation>
    <scope>NUCLEOTIDE SEQUENCE [LARGE SCALE GENOMIC DNA]</scope>
    <source>
        <strain evidence="3 4">M6</strain>
    </source>
</reference>
<proteinExistence type="predicted"/>
<dbReference type="PANTHER" id="PTHR30373:SF8">
    <property type="entry name" value="BLL7265 PROTEIN"/>
    <property type="match status" value="1"/>
</dbReference>
<evidence type="ECO:0000259" key="2">
    <source>
        <dbReference type="Pfam" id="PF04536"/>
    </source>
</evidence>
<dbReference type="Pfam" id="PF04536">
    <property type="entry name" value="TPM_phosphatase"/>
    <property type="match status" value="1"/>
</dbReference>
<feature type="transmembrane region" description="Helical" evidence="1">
    <location>
        <begin position="40"/>
        <end position="68"/>
    </location>
</feature>
<protein>
    <submittedName>
        <fullName evidence="3">TPM domain-containing protein</fullName>
    </submittedName>
</protein>
<evidence type="ECO:0000256" key="1">
    <source>
        <dbReference type="SAM" id="Phobius"/>
    </source>
</evidence>
<keyword evidence="1" id="KW-0812">Transmembrane</keyword>
<keyword evidence="1" id="KW-1133">Transmembrane helix</keyword>
<dbReference type="Gene3D" id="3.10.310.50">
    <property type="match status" value="1"/>
</dbReference>
<keyword evidence="4" id="KW-1185">Reference proteome</keyword>
<organism evidence="3 4">
    <name type="scientific">Sandaracinobacteroides saxicola</name>
    <dbReference type="NCBI Taxonomy" id="2759707"/>
    <lineage>
        <taxon>Bacteria</taxon>
        <taxon>Pseudomonadati</taxon>
        <taxon>Pseudomonadota</taxon>
        <taxon>Alphaproteobacteria</taxon>
        <taxon>Sphingomonadales</taxon>
        <taxon>Sphingosinicellaceae</taxon>
        <taxon>Sandaracinobacteroides</taxon>
    </lineage>
</organism>
<dbReference type="RefSeq" id="WP_182295669.1">
    <property type="nucleotide sequence ID" value="NZ_CP059851.1"/>
</dbReference>
<dbReference type="KEGG" id="sand:H3309_15085"/>
<keyword evidence="1" id="KW-0472">Membrane</keyword>
<feature type="domain" description="TPM" evidence="2">
    <location>
        <begin position="125"/>
        <end position="201"/>
    </location>
</feature>
<accession>A0A7G5IGX3</accession>
<dbReference type="InterPro" id="IPR007621">
    <property type="entry name" value="TPM_dom"/>
</dbReference>
<feature type="transmembrane region" description="Helical" evidence="1">
    <location>
        <begin position="88"/>
        <end position="108"/>
    </location>
</feature>
<gene>
    <name evidence="3" type="ORF">H3309_15085</name>
</gene>
<dbReference type="PANTHER" id="PTHR30373">
    <property type="entry name" value="UPF0603 PROTEIN YGCG"/>
    <property type="match status" value="1"/>
</dbReference>
<dbReference type="EMBL" id="CP059851">
    <property type="protein sequence ID" value="QMW22615.1"/>
    <property type="molecule type" value="Genomic_DNA"/>
</dbReference>
<evidence type="ECO:0000313" key="4">
    <source>
        <dbReference type="Proteomes" id="UP000515292"/>
    </source>
</evidence>
<dbReference type="Proteomes" id="UP000515292">
    <property type="component" value="Chromosome"/>
</dbReference>
<sequence length="227" mass="24608">MQLSADDHARVRAAIKAAEATTSGEIFAILTQERHRYTGFALSVAAFIAFVLPFAAVALGFGPAAWLAVVRDAGWLAGDADLADRRAIELYAALQLALFVGIAALLWLTPLSQRLAPRFLRHDRVHELALRQFLAKGIHLTEGRTGVLLFVSVADRISEVVADKGIYEKVPPETWAETNEALLRGLRAGDPARAFEEAIAIAGAVLAAHFPPCPKNPNELDDRLIEL</sequence>
<evidence type="ECO:0000313" key="3">
    <source>
        <dbReference type="EMBL" id="QMW22615.1"/>
    </source>
</evidence>
<name>A0A7G5IGX3_9SPHN</name>
<dbReference type="AlphaFoldDB" id="A0A7G5IGX3"/>